<name>A0AAF0F909_9BASI</name>
<dbReference type="Proteomes" id="UP001214628">
    <property type="component" value="Chromosome 2"/>
</dbReference>
<dbReference type="AlphaFoldDB" id="A0AAF0F909"/>
<gene>
    <name evidence="2" type="ORF">MPSI1_001568</name>
</gene>
<organism evidence="2 3">
    <name type="scientific">Malassezia psittaci</name>
    <dbReference type="NCBI Taxonomy" id="1821823"/>
    <lineage>
        <taxon>Eukaryota</taxon>
        <taxon>Fungi</taxon>
        <taxon>Dikarya</taxon>
        <taxon>Basidiomycota</taxon>
        <taxon>Ustilaginomycotina</taxon>
        <taxon>Malasseziomycetes</taxon>
        <taxon>Malasseziales</taxon>
        <taxon>Malasseziaceae</taxon>
        <taxon>Malassezia</taxon>
    </lineage>
</organism>
<dbReference type="GO" id="GO:1990189">
    <property type="term" value="F:protein N-terminal-serine acetyltransferase activity"/>
    <property type="evidence" value="ECO:0007669"/>
    <property type="project" value="TreeGrafter"/>
</dbReference>
<dbReference type="InterPro" id="IPR000182">
    <property type="entry name" value="GNAT_dom"/>
</dbReference>
<dbReference type="Gene3D" id="3.40.630.30">
    <property type="match status" value="1"/>
</dbReference>
<accession>A0AAF0F909</accession>
<dbReference type="EMBL" id="CP118376">
    <property type="protein sequence ID" value="WFD42917.1"/>
    <property type="molecule type" value="Genomic_DNA"/>
</dbReference>
<keyword evidence="3" id="KW-1185">Reference proteome</keyword>
<dbReference type="PANTHER" id="PTHR43441">
    <property type="entry name" value="RIBOSOMAL-PROTEIN-SERINE ACETYLTRANSFERASE"/>
    <property type="match status" value="1"/>
</dbReference>
<sequence length="229" mass="26611">MEDNPDFAVDTMPAKFPSSEPIRGNLISLVPSKEEHDKVLFDTVGAPDKHDLWRFIPIGPFETLEEFKKQMNLFRTSDTDQNFIVMSNDTQTVLGSIALINIRREHRVAEIGFVLFGHRMQRTKAGTEALYLLLSTAFDQLHYRRIEWKCNNRHEMSKRAAHRYGFIPEGVHRQHYIVRGHNRDTAWFSILDGEWPSLRTAFQKWLDPSNFDAEGKQIHTLIELRSSSS</sequence>
<feature type="domain" description="N-acetyltransferase" evidence="1">
    <location>
        <begin position="39"/>
        <end position="184"/>
    </location>
</feature>
<evidence type="ECO:0000259" key="1">
    <source>
        <dbReference type="PROSITE" id="PS51186"/>
    </source>
</evidence>
<dbReference type="InterPro" id="IPR051908">
    <property type="entry name" value="Ribosomal_N-acetyltransferase"/>
</dbReference>
<dbReference type="PROSITE" id="PS51186">
    <property type="entry name" value="GNAT"/>
    <property type="match status" value="1"/>
</dbReference>
<dbReference type="PANTHER" id="PTHR43441:SF2">
    <property type="entry name" value="FAMILY ACETYLTRANSFERASE, PUTATIVE (AFU_ORTHOLOGUE AFUA_7G00850)-RELATED"/>
    <property type="match status" value="1"/>
</dbReference>
<dbReference type="GO" id="GO:0008999">
    <property type="term" value="F:protein-N-terminal-alanine acetyltransferase activity"/>
    <property type="evidence" value="ECO:0007669"/>
    <property type="project" value="TreeGrafter"/>
</dbReference>
<proteinExistence type="predicted"/>
<dbReference type="FunFam" id="3.40.630.30:FF:000047">
    <property type="entry name" value="Acetyltransferase, GNAT family"/>
    <property type="match status" value="1"/>
</dbReference>
<dbReference type="Pfam" id="PF13302">
    <property type="entry name" value="Acetyltransf_3"/>
    <property type="match status" value="1"/>
</dbReference>
<reference evidence="2" key="1">
    <citation type="submission" date="2023-02" db="EMBL/GenBank/DDBJ databases">
        <title>Mating type loci evolution in Malassezia.</title>
        <authorList>
            <person name="Coelho M.A."/>
        </authorList>
    </citation>
    <scope>NUCLEOTIDE SEQUENCE</scope>
    <source>
        <strain evidence="2">CBS 14136</strain>
    </source>
</reference>
<dbReference type="SUPFAM" id="SSF55729">
    <property type="entry name" value="Acyl-CoA N-acyltransferases (Nat)"/>
    <property type="match status" value="1"/>
</dbReference>
<evidence type="ECO:0000313" key="3">
    <source>
        <dbReference type="Proteomes" id="UP001214628"/>
    </source>
</evidence>
<protein>
    <recommendedName>
        <fullName evidence="1">N-acetyltransferase domain-containing protein</fullName>
    </recommendedName>
</protein>
<dbReference type="InterPro" id="IPR016181">
    <property type="entry name" value="Acyl_CoA_acyltransferase"/>
</dbReference>
<evidence type="ECO:0000313" key="2">
    <source>
        <dbReference type="EMBL" id="WFD42917.1"/>
    </source>
</evidence>